<feature type="domain" description="Cadherin" evidence="17">
    <location>
        <begin position="829"/>
        <end position="952"/>
    </location>
</feature>
<dbReference type="Gene3D" id="2.60.40.60">
    <property type="entry name" value="Cadherins"/>
    <property type="match status" value="14"/>
</dbReference>
<dbReference type="FunFam" id="2.60.40.60:FF:000092">
    <property type="entry name" value="Protocadherin 8"/>
    <property type="match status" value="2"/>
</dbReference>
<evidence type="ECO:0000256" key="12">
    <source>
        <dbReference type="ARBA" id="ARBA00023180"/>
    </source>
</evidence>
<dbReference type="GO" id="GO:0048513">
    <property type="term" value="P:animal organ development"/>
    <property type="evidence" value="ECO:0007669"/>
    <property type="project" value="UniProtKB-ARBA"/>
</dbReference>
<comment type="function">
    <text evidence="13">Cadherins are calcium-dependent cell adhesion proteins. They preferentially interact with themselves in a homophilic manner in connecting cells.</text>
</comment>
<dbReference type="SMART" id="SM00112">
    <property type="entry name" value="CA"/>
    <property type="match status" value="14"/>
</dbReference>
<keyword evidence="10 16" id="KW-0472">Membrane</keyword>
<evidence type="ECO:0000256" key="8">
    <source>
        <dbReference type="ARBA" id="ARBA00022889"/>
    </source>
</evidence>
<evidence type="ECO:0000256" key="4">
    <source>
        <dbReference type="ARBA" id="ARBA00022692"/>
    </source>
</evidence>
<dbReference type="SUPFAM" id="SSF49313">
    <property type="entry name" value="Cadherin-like"/>
    <property type="match status" value="14"/>
</dbReference>
<evidence type="ECO:0000256" key="3">
    <source>
        <dbReference type="ARBA" id="ARBA00022536"/>
    </source>
</evidence>
<evidence type="ECO:0000256" key="9">
    <source>
        <dbReference type="ARBA" id="ARBA00022989"/>
    </source>
</evidence>
<evidence type="ECO:0000256" key="1">
    <source>
        <dbReference type="ARBA" id="ARBA00004251"/>
    </source>
</evidence>
<keyword evidence="7 14" id="KW-0106">Calcium</keyword>
<dbReference type="FunFam" id="2.60.40.60:FF:000033">
    <property type="entry name" value="FAT atypical cadherin 1"/>
    <property type="match status" value="1"/>
</dbReference>
<feature type="domain" description="Cadherin" evidence="17">
    <location>
        <begin position="1389"/>
        <end position="1505"/>
    </location>
</feature>
<dbReference type="FunFam" id="2.60.40.60:FF:000124">
    <property type="entry name" value="Cadherin-related family member 1"/>
    <property type="match status" value="1"/>
</dbReference>
<feature type="domain" description="Cadherin" evidence="17">
    <location>
        <begin position="1175"/>
        <end position="1278"/>
    </location>
</feature>
<dbReference type="GO" id="GO:0007163">
    <property type="term" value="P:establishment or maintenance of cell polarity"/>
    <property type="evidence" value="ECO:0007669"/>
    <property type="project" value="UniProtKB-ARBA"/>
</dbReference>
<dbReference type="GO" id="GO:0048731">
    <property type="term" value="P:system development"/>
    <property type="evidence" value="ECO:0007669"/>
    <property type="project" value="UniProtKB-ARBA"/>
</dbReference>
<dbReference type="GO" id="GO:0005509">
    <property type="term" value="F:calcium ion binding"/>
    <property type="evidence" value="ECO:0007669"/>
    <property type="project" value="UniProtKB-UniRule"/>
</dbReference>
<dbReference type="FunFam" id="2.60.40.60:FF:000382">
    <property type="entry name" value="Cadherin 23"/>
    <property type="match status" value="1"/>
</dbReference>
<dbReference type="FunFam" id="2.60.40.60:FF:000168">
    <property type="entry name" value="Cadherin-related family member 2"/>
    <property type="match status" value="1"/>
</dbReference>
<keyword evidence="11" id="KW-1015">Disulfide bond</keyword>
<keyword evidence="8" id="KW-0130">Cell adhesion</keyword>
<dbReference type="FunFam" id="2.60.40.60:FF:000039">
    <property type="entry name" value="FAT atypical cadherin 3"/>
    <property type="match status" value="1"/>
</dbReference>
<feature type="region of interest" description="Disordered" evidence="15">
    <location>
        <begin position="1767"/>
        <end position="1798"/>
    </location>
</feature>
<feature type="transmembrane region" description="Helical" evidence="16">
    <location>
        <begin position="1728"/>
        <end position="1750"/>
    </location>
</feature>
<proteinExistence type="predicted"/>
<evidence type="ECO:0000256" key="15">
    <source>
        <dbReference type="SAM" id="MobiDB-lite"/>
    </source>
</evidence>
<dbReference type="PANTHER" id="PTHR24025">
    <property type="entry name" value="DESMOGLEIN FAMILY MEMBER"/>
    <property type="match status" value="1"/>
</dbReference>
<feature type="domain" description="Cadherin" evidence="17">
    <location>
        <begin position="603"/>
        <end position="716"/>
    </location>
</feature>
<dbReference type="Proteomes" id="UP000648187">
    <property type="component" value="Unassembled WGS sequence"/>
</dbReference>
<dbReference type="GO" id="GO:0007156">
    <property type="term" value="P:homophilic cell adhesion via plasma membrane adhesion molecules"/>
    <property type="evidence" value="ECO:0007669"/>
    <property type="project" value="InterPro"/>
</dbReference>
<evidence type="ECO:0000256" key="7">
    <source>
        <dbReference type="ARBA" id="ARBA00022837"/>
    </source>
</evidence>
<accession>A0A835GRJ7</accession>
<organism evidence="18 19">
    <name type="scientific">Spodoptera exigua</name>
    <name type="common">Beet armyworm</name>
    <name type="synonym">Noctua fulgens</name>
    <dbReference type="NCBI Taxonomy" id="7107"/>
    <lineage>
        <taxon>Eukaryota</taxon>
        <taxon>Metazoa</taxon>
        <taxon>Ecdysozoa</taxon>
        <taxon>Arthropoda</taxon>
        <taxon>Hexapoda</taxon>
        <taxon>Insecta</taxon>
        <taxon>Pterygota</taxon>
        <taxon>Neoptera</taxon>
        <taxon>Endopterygota</taxon>
        <taxon>Lepidoptera</taxon>
        <taxon>Glossata</taxon>
        <taxon>Ditrysia</taxon>
        <taxon>Noctuoidea</taxon>
        <taxon>Noctuidae</taxon>
        <taxon>Amphipyrinae</taxon>
        <taxon>Spodoptera</taxon>
    </lineage>
</organism>
<dbReference type="PROSITE" id="PS00232">
    <property type="entry name" value="CADHERIN_1"/>
    <property type="match status" value="7"/>
</dbReference>
<dbReference type="CDD" id="cd11304">
    <property type="entry name" value="Cadherin_repeat"/>
    <property type="match status" value="13"/>
</dbReference>
<keyword evidence="9 16" id="KW-1133">Transmembrane helix</keyword>
<dbReference type="GO" id="GO:0030154">
    <property type="term" value="P:cell differentiation"/>
    <property type="evidence" value="ECO:0007669"/>
    <property type="project" value="UniProtKB-ARBA"/>
</dbReference>
<dbReference type="EMBL" id="JACKWZ010000011">
    <property type="protein sequence ID" value="KAF9423070.1"/>
    <property type="molecule type" value="Genomic_DNA"/>
</dbReference>
<feature type="domain" description="Cadherin" evidence="17">
    <location>
        <begin position="717"/>
        <end position="829"/>
    </location>
</feature>
<evidence type="ECO:0000313" key="19">
    <source>
        <dbReference type="Proteomes" id="UP000648187"/>
    </source>
</evidence>
<dbReference type="GO" id="GO:0048589">
    <property type="term" value="P:developmental growth"/>
    <property type="evidence" value="ECO:0007669"/>
    <property type="project" value="UniProtKB-ARBA"/>
</dbReference>
<evidence type="ECO:0000256" key="10">
    <source>
        <dbReference type="ARBA" id="ARBA00023136"/>
    </source>
</evidence>
<evidence type="ECO:0000256" key="16">
    <source>
        <dbReference type="SAM" id="Phobius"/>
    </source>
</evidence>
<feature type="domain" description="Cadherin" evidence="17">
    <location>
        <begin position="155"/>
        <end position="263"/>
    </location>
</feature>
<dbReference type="GO" id="GO:0005911">
    <property type="term" value="C:cell-cell junction"/>
    <property type="evidence" value="ECO:0007669"/>
    <property type="project" value="TreeGrafter"/>
</dbReference>
<dbReference type="Pfam" id="PF00028">
    <property type="entry name" value="Cadherin"/>
    <property type="match status" value="10"/>
</dbReference>
<evidence type="ECO:0000256" key="2">
    <source>
        <dbReference type="ARBA" id="ARBA00022475"/>
    </source>
</evidence>
<feature type="domain" description="Cadherin" evidence="17">
    <location>
        <begin position="272"/>
        <end position="374"/>
    </location>
</feature>
<dbReference type="GO" id="GO:0008104">
    <property type="term" value="P:intracellular protein localization"/>
    <property type="evidence" value="ECO:0007669"/>
    <property type="project" value="UniProtKB-ARBA"/>
</dbReference>
<protein>
    <recommendedName>
        <fullName evidence="17">Cadherin domain-containing protein</fullName>
    </recommendedName>
</protein>
<feature type="domain" description="Cadherin" evidence="17">
    <location>
        <begin position="60"/>
        <end position="154"/>
    </location>
</feature>
<dbReference type="FunFam" id="2.60.40.60:FF:000344">
    <property type="entry name" value="Cadherin 2"/>
    <property type="match status" value="1"/>
</dbReference>
<evidence type="ECO:0000259" key="17">
    <source>
        <dbReference type="PROSITE" id="PS50268"/>
    </source>
</evidence>
<dbReference type="FunFam" id="2.60.40.60:FF:000098">
    <property type="entry name" value="cadherin-23 isoform X1"/>
    <property type="match status" value="1"/>
</dbReference>
<evidence type="ECO:0000256" key="5">
    <source>
        <dbReference type="ARBA" id="ARBA00022729"/>
    </source>
</evidence>
<keyword evidence="5" id="KW-0732">Signal</keyword>
<dbReference type="FunFam" id="2.60.40.60:FF:000118">
    <property type="entry name" value="protocadherin Fat 4"/>
    <property type="match status" value="1"/>
</dbReference>
<evidence type="ECO:0000256" key="6">
    <source>
        <dbReference type="ARBA" id="ARBA00022737"/>
    </source>
</evidence>
<feature type="domain" description="Cadherin" evidence="17">
    <location>
        <begin position="492"/>
        <end position="602"/>
    </location>
</feature>
<keyword evidence="19" id="KW-1185">Reference proteome</keyword>
<keyword evidence="6" id="KW-0677">Repeat</keyword>
<keyword evidence="12" id="KW-0325">Glycoprotein</keyword>
<feature type="domain" description="Cadherin" evidence="17">
    <location>
        <begin position="953"/>
        <end position="1056"/>
    </location>
</feature>
<dbReference type="InterPro" id="IPR050971">
    <property type="entry name" value="Cadherin-domain_protein"/>
</dbReference>
<keyword evidence="3" id="KW-0245">EGF-like domain</keyword>
<feature type="domain" description="Cadherin" evidence="17">
    <location>
        <begin position="1281"/>
        <end position="1388"/>
    </location>
</feature>
<evidence type="ECO:0000256" key="14">
    <source>
        <dbReference type="PROSITE-ProRule" id="PRU00043"/>
    </source>
</evidence>
<name>A0A835GRJ7_SPOEX</name>
<feature type="domain" description="Cadherin" evidence="17">
    <location>
        <begin position="375"/>
        <end position="491"/>
    </location>
</feature>
<evidence type="ECO:0000256" key="13">
    <source>
        <dbReference type="ARBA" id="ARBA00059331"/>
    </source>
</evidence>
<dbReference type="PROSITE" id="PS50268">
    <property type="entry name" value="CADHERIN_2"/>
    <property type="match status" value="14"/>
</dbReference>
<feature type="domain" description="Cadherin" evidence="17">
    <location>
        <begin position="1057"/>
        <end position="1167"/>
    </location>
</feature>
<evidence type="ECO:0000313" key="18">
    <source>
        <dbReference type="EMBL" id="KAF9423070.1"/>
    </source>
</evidence>
<dbReference type="PANTHER" id="PTHR24025:SF31">
    <property type="entry name" value="NEURAL-CADHERIN"/>
    <property type="match status" value="1"/>
</dbReference>
<feature type="domain" description="Cadherin" evidence="17">
    <location>
        <begin position="1506"/>
        <end position="1626"/>
    </location>
</feature>
<dbReference type="FunFam" id="2.60.40.60:FF:000306">
    <property type="entry name" value="Cadherin 23"/>
    <property type="match status" value="1"/>
</dbReference>
<evidence type="ECO:0000256" key="11">
    <source>
        <dbReference type="ARBA" id="ARBA00023157"/>
    </source>
</evidence>
<dbReference type="FunFam" id="2.60.40.60:FF:000345">
    <property type="entry name" value="Cadherin 2"/>
    <property type="match status" value="1"/>
</dbReference>
<gene>
    <name evidence="18" type="ORF">HW555_001374</name>
</gene>
<dbReference type="GO" id="GO:0001736">
    <property type="term" value="P:establishment of planar polarity"/>
    <property type="evidence" value="ECO:0007669"/>
    <property type="project" value="UniProtKB-ARBA"/>
</dbReference>
<keyword evidence="2" id="KW-1003">Cell membrane</keyword>
<sequence>MQARVTSHPPRVRLKPAQYKCITGFWLLLTILEVVVANRPPRFLIDGQSEIVVRLKEGPDTPVGSLIYRLRGIDPDGDTLQFGIRDQLGSDILRLEAISSNEANIYLVKELDREVRDEYSFVLTLTDGRLGDGNYITQSFLLLVEDVNDNEPIFKPYPSAITVKEDASPGILATVEATDQDEGAYGQVLYHLQELDGDVQSFAIQTVNGKGVIRLTNRLDYERKSLYQLRVLAVDRANQGRVNTGTAAILVKVQDVEDQPPEFVVASPVTRISEDAPIGTSVLQVRAIDGDRGINNRISYSIISGGEEHFDIDSSSGVVYTVNQLDREDPNNSNGAYILEILATEESRTISPMPSATTEVTVIVTDVNDETPRFRNDRYVGEVLENAQQNTPITFLQDAIPEVFDYDQGKNGTFELYLTGDHGVFDVTPFKGINEASFLIRVNDASFLDYEKVTVMNFSLVAKEIVTKDPKMSIVPIVVHIKDENDNFPEFTESLYTVSIPENCGVGTTVAWVQALDQDSDNYGTRGIRYTSLGGSIANLLNLNPISGVITVKQAGGDSFDRELISRHYLTVEARDDLGKGNRNTAQLIINIEDVNDNAPMFLANKYEARLLENEKEFENPLVLEARDLDLNGTKNSHIEYSIVGGEYKDNFTIDPNLGIITPLGGLDFEQIPGDNSNLRPIHLTVRARDFGEPSLSSTVPVTIYVQDVNDHAPLFQQMMYKRSIPEDMPGGTSVLEVKARDADGSSPNNRVVYRIQRGASDKFVIESRTGVVSVANGSTLDPDKTTPKSNRYTLTVVALDGGIGDQQLSAAVLVNITIVDVNNKPPVLVEPGTIVVRENTQVGTQIYRALAHDPDDQPVLRYAIDKANSVARDEDGIPISLTEYDFLALWDLNAVDGTLKVVRLLDREKLEIVKLVITVEDMAAIDDGPRQTASATLTIVVDDENDNNPVFRKPMYKTSITENSKNGANIATVIADDADKNKSMNYFLEGREDLLNLVHMDSKTGEVVVASKIDHELYPWINLTVKGVDSGVPPRYSVVDLFIQVLDENDNNPIFESSAFEYRVLEDVEPGTTIANILARDADSGEFGKITYLLDRMSTQGKFLINADTGALTVSDWLDRETQATYNLVIEAWDNYQFGYLSGESRNAFKQIVVHIEDVNDNPPILHVPSECTTITEFHNYREPIVSVSATDADDNSAPNGRVQFHLVGGKGHELFRFEQVGGDANTGRLFARQSLKDRFGNYTLVVEARDLGIPPNVVRGELRLCVTDYNDHAPVFVHPPQNVTIKVPENATIGTTVVEVRAIDADIGPNGAVRYRVRQDAAGAWRAFTVHATSGALRTTQPLDRDKQTTYQLRIEAYDLGLPTPLSSDLDLTIYVQNVDNYRPRFPNKHIHINFTENAPNNGIYLPSVIERDEIDRGDEPLLPVCYYIVDGDADNVFDLHRSTHRLTTKKPLDREQKSEYFLTILASEDCVTQPKYDEEVDGISTLKVHVIVNDVNDNAPKFVSKIFTGGITTEADFGIEFMHVKAIDLDEGENAKISYYLIGDVKETLAEGLENLAVSLFLVNVDTGAISLNFDPQKGMKGYFDFKVLANDTGGLQDEAHVFIYLLREDQRVRFVLRSHPSEIRDKIHVFRERLARVTESVVNVDDLRVHENKDGSVDNTKTDLYLHLVNGEDHSVLEVEQVLKLVDKNIEQLDDLFKEFNVLDTQPAEYQPLTAETLSSNQTVFWLVWTTLFLAVLLVLTVMMCLSQRADYVRRLKAATATAYSSPTPGDSDMTIRSSGGRVPNTNKHSTKGSNPIWLHAYENDWYKSEDQLSRSERDSLDENAVDQDLSNEKPYFITTGAFPSLESNETEPQTNQAKYDFYQQLEQMKNAKNMETTEL</sequence>
<dbReference type="InterPro" id="IPR020894">
    <property type="entry name" value="Cadherin_CS"/>
</dbReference>
<dbReference type="PRINTS" id="PR00205">
    <property type="entry name" value="CADHERIN"/>
</dbReference>
<keyword evidence="4 16" id="KW-0812">Transmembrane</keyword>
<dbReference type="InterPro" id="IPR002126">
    <property type="entry name" value="Cadherin-like_dom"/>
</dbReference>
<dbReference type="GO" id="GO:0005886">
    <property type="term" value="C:plasma membrane"/>
    <property type="evidence" value="ECO:0007669"/>
    <property type="project" value="UniProtKB-SubCell"/>
</dbReference>
<dbReference type="InterPro" id="IPR015919">
    <property type="entry name" value="Cadherin-like_sf"/>
</dbReference>
<reference evidence="18" key="1">
    <citation type="submission" date="2020-08" db="EMBL/GenBank/DDBJ databases">
        <title>Spodoptera exigua strain:BAW_Kor-Di-RS1 Genome sequencing and assembly.</title>
        <authorList>
            <person name="Kim J."/>
            <person name="Nam H.Y."/>
            <person name="Kwon M."/>
            <person name="Choi J.H."/>
            <person name="Cho S.R."/>
            <person name="Kim G.-H."/>
        </authorList>
    </citation>
    <scope>NUCLEOTIDE SEQUENCE</scope>
    <source>
        <strain evidence="18">BAW_Kor-Di-RS1</strain>
        <tissue evidence="18">Whole-body</tissue>
    </source>
</reference>
<comment type="subcellular location">
    <subcellularLocation>
        <location evidence="1">Cell membrane</location>
        <topology evidence="1">Single-pass type I membrane protein</topology>
    </subcellularLocation>
</comment>
<feature type="compositionally biased region" description="Polar residues" evidence="15">
    <location>
        <begin position="1788"/>
        <end position="1798"/>
    </location>
</feature>
<comment type="caution">
    <text evidence="18">The sequence shown here is derived from an EMBL/GenBank/DDBJ whole genome shotgun (WGS) entry which is preliminary data.</text>
</comment>